<dbReference type="OrthoDB" id="6168357at2759"/>
<dbReference type="AlphaFoldDB" id="A0A0L8HS26"/>
<sequence length="276" mass="31664">MLQKKCPQVIFLFYISLTFGNGLEYLKYFLKVENALLKDSKTLMTLDVDAFNCSERCFETSVCKSFVSRTMSPRCILYEDDSTEKILIKATNTHFYQLRRSVPTKFRDGKCPLDIVDNAFLPGNNDIETSVLSYTMCFYRCEEKPNCQSFDYGISDRRCILSSKNHNDSVAWYGAQTLYTEISRELWNDFNQSHTLEDINAAGCAFGSYFILDKKEINGQTTYSTFSFKPNSHHNLVIEAQVDARSVLDCSRLCMLSSTCTAFSYTNTKCLLKKLI</sequence>
<dbReference type="Pfam" id="PF14295">
    <property type="entry name" value="PAN_4"/>
    <property type="match status" value="1"/>
</dbReference>
<feature type="domain" description="Apple" evidence="1">
    <location>
        <begin position="6"/>
        <end position="101"/>
    </location>
</feature>
<gene>
    <name evidence="2" type="ORF">OCBIM_22007330mg</name>
</gene>
<proteinExistence type="predicted"/>
<dbReference type="EMBL" id="KQ417404">
    <property type="protein sequence ID" value="KOF92073.1"/>
    <property type="molecule type" value="Genomic_DNA"/>
</dbReference>
<feature type="domain" description="Apple" evidence="1">
    <location>
        <begin position="204"/>
        <end position="276"/>
    </location>
</feature>
<dbReference type="Gene3D" id="3.50.4.10">
    <property type="entry name" value="Hepatocyte Growth Factor"/>
    <property type="match status" value="3"/>
</dbReference>
<dbReference type="KEGG" id="obi:106868906"/>
<name>A0A0L8HS26_OCTBM</name>
<dbReference type="InterPro" id="IPR003609">
    <property type="entry name" value="Pan_app"/>
</dbReference>
<dbReference type="Pfam" id="PF00024">
    <property type="entry name" value="PAN_1"/>
    <property type="match status" value="2"/>
</dbReference>
<dbReference type="PROSITE" id="PS50948">
    <property type="entry name" value="PAN"/>
    <property type="match status" value="3"/>
</dbReference>
<reference evidence="2" key="1">
    <citation type="submission" date="2015-07" db="EMBL/GenBank/DDBJ databases">
        <title>MeaNS - Measles Nucleotide Surveillance Program.</title>
        <authorList>
            <person name="Tran T."/>
            <person name="Druce J."/>
        </authorList>
    </citation>
    <scope>NUCLEOTIDE SEQUENCE</scope>
    <source>
        <strain evidence="2">UCB-OBI-ISO-001</strain>
        <tissue evidence="2">Gonad</tissue>
    </source>
</reference>
<dbReference type="SUPFAM" id="SSF57414">
    <property type="entry name" value="Hairpin loop containing domain-like"/>
    <property type="match status" value="2"/>
</dbReference>
<evidence type="ECO:0000313" key="2">
    <source>
        <dbReference type="EMBL" id="KOF92073.1"/>
    </source>
</evidence>
<organism evidence="2">
    <name type="scientific">Octopus bimaculoides</name>
    <name type="common">California two-spotted octopus</name>
    <dbReference type="NCBI Taxonomy" id="37653"/>
    <lineage>
        <taxon>Eukaryota</taxon>
        <taxon>Metazoa</taxon>
        <taxon>Spiralia</taxon>
        <taxon>Lophotrochozoa</taxon>
        <taxon>Mollusca</taxon>
        <taxon>Cephalopoda</taxon>
        <taxon>Coleoidea</taxon>
        <taxon>Octopodiformes</taxon>
        <taxon>Octopoda</taxon>
        <taxon>Incirrata</taxon>
        <taxon>Octopodidae</taxon>
        <taxon>Octopus</taxon>
    </lineage>
</organism>
<accession>A0A0L8HS26</accession>
<evidence type="ECO:0000259" key="1">
    <source>
        <dbReference type="PROSITE" id="PS50948"/>
    </source>
</evidence>
<feature type="domain" description="Apple" evidence="1">
    <location>
        <begin position="111"/>
        <end position="183"/>
    </location>
</feature>
<protein>
    <recommendedName>
        <fullName evidence="1">Apple domain-containing protein</fullName>
    </recommendedName>
</protein>